<gene>
    <name evidence="1" type="ORF">2D05_068</name>
</gene>
<evidence type="ECO:0000313" key="1">
    <source>
        <dbReference type="EMBL" id="QDB73899.1"/>
    </source>
</evidence>
<keyword evidence="2" id="KW-1185">Reference proteome</keyword>
<protein>
    <recommendedName>
        <fullName evidence="3">Tail protein</fullName>
    </recommendedName>
</protein>
<evidence type="ECO:0000313" key="2">
    <source>
        <dbReference type="Proteomes" id="UP000318122"/>
    </source>
</evidence>
<sequence length="145" mass="15537">MARTITSADSVFILSSADFALAATQIQGYAADAAFATDEADTAEVVLGVDGVMSAGWVPRMYTQTITLQADSPSIDIFDGIVLAQDANRTVFRLGGVITLPGTERSYTLSRGVLNRHTSIPTAQRTLQPRTFTITWESILPTPLV</sequence>
<accession>A0A4Y5TY18</accession>
<evidence type="ECO:0008006" key="3">
    <source>
        <dbReference type="Google" id="ProtNLM"/>
    </source>
</evidence>
<dbReference type="Pfam" id="PF22764">
    <property type="entry name" value="E217_Gp32"/>
    <property type="match status" value="1"/>
</dbReference>
<name>A0A4Y5TY18_9CAUD</name>
<dbReference type="EMBL" id="MK804891">
    <property type="protein sequence ID" value="QDB73899.1"/>
    <property type="molecule type" value="Genomic_DNA"/>
</dbReference>
<dbReference type="Proteomes" id="UP000318122">
    <property type="component" value="Segment"/>
</dbReference>
<organism evidence="1 2">
    <name type="scientific">Aeromonas phage 2_D05</name>
    <dbReference type="NCBI Taxonomy" id="2588098"/>
    <lineage>
        <taxon>Viruses</taxon>
        <taxon>Duplodnaviria</taxon>
        <taxon>Heunggongvirae</taxon>
        <taxon>Uroviricota</taxon>
        <taxon>Caudoviricetes</taxon>
        <taxon>Kunmingvirus</taxon>
        <taxon>Kunmingvirus kv2D05</taxon>
    </lineage>
</organism>
<dbReference type="InterPro" id="IPR054440">
    <property type="entry name" value="Gp32-like"/>
</dbReference>
<reference evidence="1 2" key="1">
    <citation type="submission" date="2019-04" db="EMBL/GenBank/DDBJ databases">
        <title>Nine Novel Phages from a Plateau Lake in Southwest China Provide Insights into Aeromonas Phage Diversity.</title>
        <authorList>
            <person name="Xiao W."/>
        </authorList>
    </citation>
    <scope>NUCLEOTIDE SEQUENCE [LARGE SCALE GENOMIC DNA]</scope>
</reference>
<proteinExistence type="predicted"/>